<evidence type="ECO:0000259" key="14">
    <source>
        <dbReference type="Pfam" id="PF17766"/>
    </source>
</evidence>
<keyword evidence="4 10" id="KW-0645">Protease</keyword>
<dbReference type="CDD" id="cd04852">
    <property type="entry name" value="Peptidases_S8_3"/>
    <property type="match status" value="1"/>
</dbReference>
<feature type="transmembrane region" description="Helical" evidence="11">
    <location>
        <begin position="12"/>
        <end position="33"/>
    </location>
</feature>
<organism evidence="15 16">
    <name type="scientific">Aristolochia fimbriata</name>
    <name type="common">White veined hardy Dutchman's pipe vine</name>
    <dbReference type="NCBI Taxonomy" id="158543"/>
    <lineage>
        <taxon>Eukaryota</taxon>
        <taxon>Viridiplantae</taxon>
        <taxon>Streptophyta</taxon>
        <taxon>Embryophyta</taxon>
        <taxon>Tracheophyta</taxon>
        <taxon>Spermatophyta</taxon>
        <taxon>Magnoliopsida</taxon>
        <taxon>Magnoliidae</taxon>
        <taxon>Piperales</taxon>
        <taxon>Aristolochiaceae</taxon>
        <taxon>Aristolochia</taxon>
    </lineage>
</organism>
<dbReference type="Pfam" id="PF17766">
    <property type="entry name" value="fn3_6"/>
    <property type="match status" value="1"/>
</dbReference>
<dbReference type="Gene3D" id="2.60.40.2310">
    <property type="match status" value="1"/>
</dbReference>
<accession>A0AAV7E7D4</accession>
<protein>
    <submittedName>
        <fullName evidence="15">Uncharacterized protein</fullName>
    </submittedName>
</protein>
<dbReference type="SUPFAM" id="SSF52743">
    <property type="entry name" value="Subtilisin-like"/>
    <property type="match status" value="1"/>
</dbReference>
<evidence type="ECO:0000256" key="5">
    <source>
        <dbReference type="ARBA" id="ARBA00022729"/>
    </source>
</evidence>
<keyword evidence="7 10" id="KW-0720">Serine protease</keyword>
<keyword evidence="8" id="KW-0325">Glycoprotein</keyword>
<evidence type="ECO:0000256" key="2">
    <source>
        <dbReference type="ARBA" id="ARBA00011073"/>
    </source>
</evidence>
<dbReference type="GO" id="GO:0004252">
    <property type="term" value="F:serine-type endopeptidase activity"/>
    <property type="evidence" value="ECO:0007669"/>
    <property type="project" value="UniProtKB-UniRule"/>
</dbReference>
<dbReference type="EMBL" id="JAINDJ010000006">
    <property type="protein sequence ID" value="KAG9444010.1"/>
    <property type="molecule type" value="Genomic_DNA"/>
</dbReference>
<feature type="active site" description="Charge relay system" evidence="9 10">
    <location>
        <position position="159"/>
    </location>
</feature>
<dbReference type="FunFam" id="3.30.70.80:FF:000003">
    <property type="entry name" value="Subtilisin-like protease SBT1.9"/>
    <property type="match status" value="1"/>
</dbReference>
<feature type="domain" description="Inhibitor I9" evidence="13">
    <location>
        <begin position="38"/>
        <end position="112"/>
    </location>
</feature>
<dbReference type="GO" id="GO:0005576">
    <property type="term" value="C:extracellular region"/>
    <property type="evidence" value="ECO:0007669"/>
    <property type="project" value="UniProtKB-SubCell"/>
</dbReference>
<feature type="domain" description="Subtilisin-like protease fibronectin type-III" evidence="14">
    <location>
        <begin position="685"/>
        <end position="791"/>
    </location>
</feature>
<dbReference type="PRINTS" id="PR00723">
    <property type="entry name" value="SUBTILISIN"/>
</dbReference>
<dbReference type="FunFam" id="3.40.50.200:FF:000006">
    <property type="entry name" value="Subtilisin-like protease SBT1.5"/>
    <property type="match status" value="1"/>
</dbReference>
<dbReference type="InterPro" id="IPR041469">
    <property type="entry name" value="Subtilisin-like_FN3"/>
</dbReference>
<evidence type="ECO:0000256" key="7">
    <source>
        <dbReference type="ARBA" id="ARBA00022825"/>
    </source>
</evidence>
<reference evidence="15 16" key="1">
    <citation type="submission" date="2021-07" db="EMBL/GenBank/DDBJ databases">
        <title>The Aristolochia fimbriata genome: insights into angiosperm evolution, floral development and chemical biosynthesis.</title>
        <authorList>
            <person name="Jiao Y."/>
        </authorList>
    </citation>
    <scope>NUCLEOTIDE SEQUENCE [LARGE SCALE GENOMIC DNA]</scope>
    <source>
        <strain evidence="15">IBCAS-2021</strain>
        <tissue evidence="15">Leaf</tissue>
    </source>
</reference>
<evidence type="ECO:0000256" key="1">
    <source>
        <dbReference type="ARBA" id="ARBA00004613"/>
    </source>
</evidence>
<keyword evidence="16" id="KW-1185">Reference proteome</keyword>
<gene>
    <name evidence="15" type="ORF">H6P81_015350</name>
</gene>
<evidence type="ECO:0000256" key="6">
    <source>
        <dbReference type="ARBA" id="ARBA00022801"/>
    </source>
</evidence>
<evidence type="ECO:0000256" key="3">
    <source>
        <dbReference type="ARBA" id="ARBA00022525"/>
    </source>
</evidence>
<dbReference type="InterPro" id="IPR000209">
    <property type="entry name" value="Peptidase_S8/S53_dom"/>
</dbReference>
<dbReference type="Proteomes" id="UP000825729">
    <property type="component" value="Unassembled WGS sequence"/>
</dbReference>
<dbReference type="Pfam" id="PF00082">
    <property type="entry name" value="Peptidase_S8"/>
    <property type="match status" value="1"/>
</dbReference>
<dbReference type="GO" id="GO:0006508">
    <property type="term" value="P:proteolysis"/>
    <property type="evidence" value="ECO:0007669"/>
    <property type="project" value="UniProtKB-KW"/>
</dbReference>
<dbReference type="InterPro" id="IPR015500">
    <property type="entry name" value="Peptidase_S8_subtilisin-rel"/>
</dbReference>
<proteinExistence type="inferred from homology"/>
<dbReference type="AlphaFoldDB" id="A0AAV7E7D4"/>
<dbReference type="CDD" id="cd02120">
    <property type="entry name" value="PA_subtilisin_like"/>
    <property type="match status" value="1"/>
</dbReference>
<feature type="active site" description="Charge relay system" evidence="9 10">
    <location>
        <position position="573"/>
    </location>
</feature>
<dbReference type="Pfam" id="PF05922">
    <property type="entry name" value="Inhibitor_I9"/>
    <property type="match status" value="1"/>
</dbReference>
<dbReference type="InterPro" id="IPR010259">
    <property type="entry name" value="S8pro/Inhibitor_I9"/>
</dbReference>
<sequence length="794" mass="87447">MWTRRKLLGCRVVHLYLTLLWGSLHLVTTWAALEQPKTYIISLDPSHKPSPFSTHESWHQAILDSFTSSSISSSTTSLTSKRAGKLIYSYNQAFHGFSARLTPSELKTIEKSLAHRATFDESNGKVLTTRSPQFLGLNFNSGVWPDASFGREVIIGILDTGVWPESKSFNDAKYNPTLPSRWRGECEAGESFNKSMCNLKLIGARSFSKGFKAEFKTKISKQRDYDSPRDYCGHGTHTASTAAGTFVENANYFGYASGTAEGIAPFARLAIYKVAWYNAATSEEDAIASDVLAGIDKAIVDGVDIISISLAFDNKPYYDDPLAIGALRAVNKGIFVVCASGNNGLPKSTHNGAPWITTVGAGTIDRSISAELTLGHNDLKLKGTSYYPRSSFHISNLPLFYARNNGKRTECYPSSISPEKGHGKVILCDLMNLVNNRTDFVERIKEVNRTGARAAIFLMNAAGPMLEPTDFRLPIVVISSKKDAHRVLNYTTKETKLMVKELKFGFTDEGIKPAPKVAHFSSRGPDPISPTILKPDILGPGRDILAAWVPNRPFLTVEGEELKSEYVLASGSSMAAPHIAGVAALLKAKHPLWTPAAIRSAMMTTAKIIDNDHLAIIDELTDSPANPLDFGAGFVRPNEAIDPGLIYNIEYKDYCEFLCTFGYTKWQMEAITGGSHWKCNSSSADLNYPSFVAVFTNVSRGSPMVKTFKRVVTNVGVDKAVYNAFIAQDPGMTIRVEPNVLKFTQKYQNISFTLKLELNMKVWNSSFHRIPQGFLRWVDQPAKHEVSSPVVAIL</sequence>
<comment type="subcellular location">
    <subcellularLocation>
        <location evidence="1">Secreted</location>
    </subcellularLocation>
</comment>
<keyword evidence="3" id="KW-0964">Secreted</keyword>
<name>A0AAV7E7D4_ARIFI</name>
<dbReference type="Gene3D" id="3.40.50.200">
    <property type="entry name" value="Peptidase S8/S53 domain"/>
    <property type="match status" value="1"/>
</dbReference>
<comment type="similarity">
    <text evidence="2 10">Belongs to the peptidase S8 family.</text>
</comment>
<evidence type="ECO:0000256" key="8">
    <source>
        <dbReference type="ARBA" id="ARBA00023180"/>
    </source>
</evidence>
<keyword evidence="11" id="KW-1133">Transmembrane helix</keyword>
<keyword evidence="11" id="KW-0472">Membrane</keyword>
<keyword evidence="5" id="KW-0732">Signal</keyword>
<dbReference type="InterPro" id="IPR034197">
    <property type="entry name" value="Peptidases_S8_3"/>
</dbReference>
<feature type="domain" description="Peptidase S8/S53" evidence="12">
    <location>
        <begin position="150"/>
        <end position="618"/>
    </location>
</feature>
<dbReference type="PANTHER" id="PTHR10795">
    <property type="entry name" value="PROPROTEIN CONVERTASE SUBTILISIN/KEXIN"/>
    <property type="match status" value="1"/>
</dbReference>
<dbReference type="PROSITE" id="PS51892">
    <property type="entry name" value="SUBTILASE"/>
    <property type="match status" value="1"/>
</dbReference>
<dbReference type="InterPro" id="IPR045051">
    <property type="entry name" value="SBT"/>
</dbReference>
<evidence type="ECO:0000313" key="16">
    <source>
        <dbReference type="Proteomes" id="UP000825729"/>
    </source>
</evidence>
<evidence type="ECO:0000256" key="4">
    <source>
        <dbReference type="ARBA" id="ARBA00022670"/>
    </source>
</evidence>
<evidence type="ECO:0000313" key="15">
    <source>
        <dbReference type="EMBL" id="KAG9444010.1"/>
    </source>
</evidence>
<evidence type="ECO:0000256" key="9">
    <source>
        <dbReference type="PIRSR" id="PIRSR615500-1"/>
    </source>
</evidence>
<evidence type="ECO:0000256" key="10">
    <source>
        <dbReference type="PROSITE-ProRule" id="PRU01240"/>
    </source>
</evidence>
<comment type="caution">
    <text evidence="15">The sequence shown here is derived from an EMBL/GenBank/DDBJ whole genome shotgun (WGS) entry which is preliminary data.</text>
</comment>
<keyword evidence="6 10" id="KW-0378">Hydrolase</keyword>
<dbReference type="Gene3D" id="3.30.70.80">
    <property type="entry name" value="Peptidase S8 propeptide/proteinase inhibitor I9"/>
    <property type="match status" value="1"/>
</dbReference>
<keyword evidence="11" id="KW-0812">Transmembrane</keyword>
<evidence type="ECO:0000259" key="13">
    <source>
        <dbReference type="Pfam" id="PF05922"/>
    </source>
</evidence>
<dbReference type="InterPro" id="IPR037045">
    <property type="entry name" value="S8pro/Inhibitor_I9_sf"/>
</dbReference>
<evidence type="ECO:0000259" key="12">
    <source>
        <dbReference type="Pfam" id="PF00082"/>
    </source>
</evidence>
<dbReference type="InterPro" id="IPR036852">
    <property type="entry name" value="Peptidase_S8/S53_dom_sf"/>
</dbReference>
<evidence type="ECO:0000256" key="11">
    <source>
        <dbReference type="SAM" id="Phobius"/>
    </source>
</evidence>
<feature type="active site" description="Charge relay system" evidence="9 10">
    <location>
        <position position="234"/>
    </location>
</feature>
<dbReference type="Gene3D" id="3.50.30.30">
    <property type="match status" value="1"/>
</dbReference>